<sequence>MTTSAPTASDMVEDLAAGRVSAVDLFEDAVARIEAEDGAINAVVVRDFDRARDAAKAADAALARGERRPFLGVPVTIKESFDIAGLPTSWGLSYYRNAIATADSAAVARLRAAGAVILGKSNVSEALSGWDGDNPVYGRTSNPLDLNRTPGGSSAGAAAAVAAGFVPFDIGSDIGGSIRVPAHFCGLYGHNTSYGVIPLRGHVLEGRRARIDFSCPGPIARSVADLERGLAVMAGPDEDEAVGYSLTLPPARHRALRDYRVLVLTQHPLIPTDPEISGAVERLAGALGQAGARVTAAEPIIPDLAMLTRNYIELLSAALTVADTDEGAAQRAEALAALSPDDQSFRALRLRGAGTAHYEWLRANEVRAKLRHAWRQVFMDYDVLICPPFPTTAPTHAESAEPTITVDGRMIDRSDQIAWCAPATGSGLPATVAPIARSRAGLPIGVQIIAPYLEDYTGLRFAALIRELTG</sequence>
<reference evidence="2 3" key="1">
    <citation type="submission" date="2023-07" db="EMBL/GenBank/DDBJ databases">
        <title>Genomic Encyclopedia of Type Strains, Phase IV (KMG-IV): sequencing the most valuable type-strain genomes for metagenomic binning, comparative biology and taxonomic classification.</title>
        <authorList>
            <person name="Goeker M."/>
        </authorList>
    </citation>
    <scope>NUCLEOTIDE SEQUENCE [LARGE SCALE GENOMIC DNA]</scope>
    <source>
        <strain evidence="2 3">B6-8</strain>
    </source>
</reference>
<comment type="caution">
    <text evidence="2">The sequence shown here is derived from an EMBL/GenBank/DDBJ whole genome shotgun (WGS) entry which is preliminary data.</text>
</comment>
<evidence type="ECO:0000313" key="2">
    <source>
        <dbReference type="EMBL" id="MDQ0436781.1"/>
    </source>
</evidence>
<evidence type="ECO:0000313" key="3">
    <source>
        <dbReference type="Proteomes" id="UP001241603"/>
    </source>
</evidence>
<dbReference type="PANTHER" id="PTHR43372">
    <property type="entry name" value="FATTY-ACID AMIDE HYDROLASE"/>
    <property type="match status" value="1"/>
</dbReference>
<organism evidence="2 3">
    <name type="scientific">Kaistia dalseonensis</name>
    <dbReference type="NCBI Taxonomy" id="410840"/>
    <lineage>
        <taxon>Bacteria</taxon>
        <taxon>Pseudomonadati</taxon>
        <taxon>Pseudomonadota</taxon>
        <taxon>Alphaproteobacteria</taxon>
        <taxon>Hyphomicrobiales</taxon>
        <taxon>Kaistiaceae</taxon>
        <taxon>Kaistia</taxon>
    </lineage>
</organism>
<dbReference type="InterPro" id="IPR023631">
    <property type="entry name" value="Amidase_dom"/>
</dbReference>
<dbReference type="InterPro" id="IPR036928">
    <property type="entry name" value="AS_sf"/>
</dbReference>
<feature type="domain" description="Amidase" evidence="1">
    <location>
        <begin position="25"/>
        <end position="457"/>
    </location>
</feature>
<dbReference type="EC" id="3.5.1.4" evidence="2"/>
<dbReference type="RefSeq" id="WP_266347665.1">
    <property type="nucleotide sequence ID" value="NZ_JAPKNG010000001.1"/>
</dbReference>
<proteinExistence type="predicted"/>
<gene>
    <name evidence="2" type="ORF">QO014_001151</name>
</gene>
<dbReference type="SUPFAM" id="SSF75304">
    <property type="entry name" value="Amidase signature (AS) enzymes"/>
    <property type="match status" value="1"/>
</dbReference>
<name>A0ABU0H5P9_9HYPH</name>
<dbReference type="NCBIfam" id="NF004816">
    <property type="entry name" value="PRK06170.1"/>
    <property type="match status" value="1"/>
</dbReference>
<dbReference type="Proteomes" id="UP001241603">
    <property type="component" value="Unassembled WGS sequence"/>
</dbReference>
<accession>A0ABU0H5P9</accession>
<dbReference type="PANTHER" id="PTHR43372:SF4">
    <property type="entry name" value="FATTY-ACID AMIDE HYDROLASE 2"/>
    <property type="match status" value="1"/>
</dbReference>
<dbReference type="Pfam" id="PF01425">
    <property type="entry name" value="Amidase"/>
    <property type="match status" value="1"/>
</dbReference>
<keyword evidence="2" id="KW-0378">Hydrolase</keyword>
<evidence type="ECO:0000259" key="1">
    <source>
        <dbReference type="Pfam" id="PF01425"/>
    </source>
</evidence>
<dbReference type="InterPro" id="IPR052739">
    <property type="entry name" value="FAAH2"/>
</dbReference>
<protein>
    <submittedName>
        <fullName evidence="2">Amidase</fullName>
        <ecNumber evidence="2">3.5.1.4</ecNumber>
    </submittedName>
</protein>
<dbReference type="Gene3D" id="3.90.1300.10">
    <property type="entry name" value="Amidase signature (AS) domain"/>
    <property type="match status" value="1"/>
</dbReference>
<keyword evidence="3" id="KW-1185">Reference proteome</keyword>
<dbReference type="EMBL" id="JAUSVO010000001">
    <property type="protein sequence ID" value="MDQ0436781.1"/>
    <property type="molecule type" value="Genomic_DNA"/>
</dbReference>
<dbReference type="GO" id="GO:0004040">
    <property type="term" value="F:amidase activity"/>
    <property type="evidence" value="ECO:0007669"/>
    <property type="project" value="UniProtKB-EC"/>
</dbReference>